<sequence length="44" mass="4641">MGELMLMVGLALGAMFLSPQDRHSGLVWLGLAFTGIAIFAMGSE</sequence>
<evidence type="ECO:0000313" key="2">
    <source>
        <dbReference type="EMBL" id="KAB7785860.1"/>
    </source>
</evidence>
<proteinExistence type="predicted"/>
<evidence type="ECO:0000256" key="1">
    <source>
        <dbReference type="SAM" id="Phobius"/>
    </source>
</evidence>
<keyword evidence="1" id="KW-1133">Transmembrane helix</keyword>
<name>A0A833N3E6_9HYPH</name>
<dbReference type="EMBL" id="WEKV01000008">
    <property type="protein sequence ID" value="KAB7785860.1"/>
    <property type="molecule type" value="Genomic_DNA"/>
</dbReference>
<dbReference type="Proteomes" id="UP000469949">
    <property type="component" value="Unassembled WGS sequence"/>
</dbReference>
<keyword evidence="1" id="KW-0812">Transmembrane</keyword>
<reference evidence="2 3" key="1">
    <citation type="submission" date="2019-10" db="EMBL/GenBank/DDBJ databases">
        <title>Draft Genome Sequence of the Caffeine Degrading Methylotroph Methylorubrum populi PINKEL.</title>
        <authorList>
            <person name="Dawson S.C."/>
            <person name="Zhang X."/>
            <person name="Wright M.E."/>
            <person name="Sharma G."/>
            <person name="Langner J.T."/>
            <person name="Ditty J.L."/>
            <person name="Subuyuj G.A."/>
        </authorList>
    </citation>
    <scope>NUCLEOTIDE SEQUENCE [LARGE SCALE GENOMIC DNA]</scope>
    <source>
        <strain evidence="2 3">Pinkel</strain>
    </source>
</reference>
<gene>
    <name evidence="2" type="ORF">F8B43_1261</name>
</gene>
<evidence type="ECO:0000313" key="3">
    <source>
        <dbReference type="Proteomes" id="UP000469949"/>
    </source>
</evidence>
<keyword evidence="1" id="KW-0472">Membrane</keyword>
<organism evidence="2 3">
    <name type="scientific">Methylorubrum populi</name>
    <dbReference type="NCBI Taxonomy" id="223967"/>
    <lineage>
        <taxon>Bacteria</taxon>
        <taxon>Pseudomonadati</taxon>
        <taxon>Pseudomonadota</taxon>
        <taxon>Alphaproteobacteria</taxon>
        <taxon>Hyphomicrobiales</taxon>
        <taxon>Methylobacteriaceae</taxon>
        <taxon>Methylorubrum</taxon>
    </lineage>
</organism>
<accession>A0A833N3E6</accession>
<feature type="transmembrane region" description="Helical" evidence="1">
    <location>
        <begin position="26"/>
        <end position="43"/>
    </location>
</feature>
<dbReference type="AlphaFoldDB" id="A0A833N3E6"/>
<comment type="caution">
    <text evidence="2">The sequence shown here is derived from an EMBL/GenBank/DDBJ whole genome shotgun (WGS) entry which is preliminary data.</text>
</comment>
<protein>
    <submittedName>
        <fullName evidence="2">Uncharacterized protein</fullName>
    </submittedName>
</protein>